<protein>
    <recommendedName>
        <fullName evidence="4">Ribosomal protein</fullName>
    </recommendedName>
</protein>
<dbReference type="InterPro" id="IPR052010">
    <property type="entry name" value="Ribosomal_LSU_bL36"/>
</dbReference>
<comment type="caution">
    <text evidence="5">The sequence shown here is derived from an EMBL/GenBank/DDBJ whole genome shotgun (WGS) entry which is preliminary data.</text>
</comment>
<reference evidence="5 6" key="1">
    <citation type="journal article" date="2024" name="Commun. Biol.">
        <title>Comparative genomic analysis of thermophilic fungi reveals convergent evolutionary adaptations and gene losses.</title>
        <authorList>
            <person name="Steindorff A.S."/>
            <person name="Aguilar-Pontes M.V."/>
            <person name="Robinson A.J."/>
            <person name="Andreopoulos B."/>
            <person name="LaButti K."/>
            <person name="Kuo A."/>
            <person name="Mondo S."/>
            <person name="Riley R."/>
            <person name="Otillar R."/>
            <person name="Haridas S."/>
            <person name="Lipzen A."/>
            <person name="Grimwood J."/>
            <person name="Schmutz J."/>
            <person name="Clum A."/>
            <person name="Reid I.D."/>
            <person name="Moisan M.C."/>
            <person name="Butler G."/>
            <person name="Nguyen T.T.M."/>
            <person name="Dewar K."/>
            <person name="Conant G."/>
            <person name="Drula E."/>
            <person name="Henrissat B."/>
            <person name="Hansel C."/>
            <person name="Singer S."/>
            <person name="Hutchinson M.I."/>
            <person name="de Vries R.P."/>
            <person name="Natvig D.O."/>
            <person name="Powell A.J."/>
            <person name="Tsang A."/>
            <person name="Grigoriev I.V."/>
        </authorList>
    </citation>
    <scope>NUCLEOTIDE SEQUENCE [LARGE SCALE GENOMIC DNA]</scope>
    <source>
        <strain evidence="5 6">ATCC 24622</strain>
    </source>
</reference>
<dbReference type="EMBL" id="JAZHXJ010000473">
    <property type="protein sequence ID" value="KAL1859838.1"/>
    <property type="molecule type" value="Genomic_DNA"/>
</dbReference>
<dbReference type="InterPro" id="IPR000473">
    <property type="entry name" value="Ribosomal_bL36"/>
</dbReference>
<sequence>MAGSLLTRGPATLRAPAVSSVIASFRTLSLTTRLQSSRIQPTAATPSGTRCLSQISLSLRRPELPATLSAQRAWTRPAAVQAMGKQQSRGMKVQSSVKKRCEHCKVVRRKANKRHKGYLYIICPANPRHKQRQG</sequence>
<dbReference type="InterPro" id="IPR035977">
    <property type="entry name" value="Ribosomal_bL36_sp"/>
</dbReference>
<evidence type="ECO:0000313" key="6">
    <source>
        <dbReference type="Proteomes" id="UP001586593"/>
    </source>
</evidence>
<evidence type="ECO:0000256" key="4">
    <source>
        <dbReference type="RuleBase" id="RU000570"/>
    </source>
</evidence>
<keyword evidence="2 4" id="KW-0689">Ribosomal protein</keyword>
<dbReference type="PANTHER" id="PTHR18804">
    <property type="entry name" value="RIBOSOMAL PROTEIN"/>
    <property type="match status" value="1"/>
</dbReference>
<evidence type="ECO:0000256" key="2">
    <source>
        <dbReference type="ARBA" id="ARBA00022980"/>
    </source>
</evidence>
<dbReference type="NCBIfam" id="TIGR01022">
    <property type="entry name" value="rpmJ_bact"/>
    <property type="match status" value="1"/>
</dbReference>
<gene>
    <name evidence="5" type="ORF">VTK73DRAFT_7428</name>
</gene>
<dbReference type="HAMAP" id="MF_00251">
    <property type="entry name" value="Ribosomal_bL36"/>
    <property type="match status" value="1"/>
</dbReference>
<evidence type="ECO:0000256" key="3">
    <source>
        <dbReference type="ARBA" id="ARBA00023274"/>
    </source>
</evidence>
<proteinExistence type="inferred from homology"/>
<organism evidence="5 6">
    <name type="scientific">Phialemonium thermophilum</name>
    <dbReference type="NCBI Taxonomy" id="223376"/>
    <lineage>
        <taxon>Eukaryota</taxon>
        <taxon>Fungi</taxon>
        <taxon>Dikarya</taxon>
        <taxon>Ascomycota</taxon>
        <taxon>Pezizomycotina</taxon>
        <taxon>Sordariomycetes</taxon>
        <taxon>Sordariomycetidae</taxon>
        <taxon>Cephalothecales</taxon>
        <taxon>Cephalothecaceae</taxon>
        <taxon>Phialemonium</taxon>
    </lineage>
</organism>
<comment type="similarity">
    <text evidence="1 4">Belongs to the bacterial ribosomal protein bL36 family.</text>
</comment>
<dbReference type="SUPFAM" id="SSF57840">
    <property type="entry name" value="Ribosomal protein L36"/>
    <property type="match status" value="1"/>
</dbReference>
<accession>A0ABR3WER6</accession>
<evidence type="ECO:0000256" key="1">
    <source>
        <dbReference type="ARBA" id="ARBA00007645"/>
    </source>
</evidence>
<evidence type="ECO:0000313" key="5">
    <source>
        <dbReference type="EMBL" id="KAL1859838.1"/>
    </source>
</evidence>
<dbReference type="Pfam" id="PF00444">
    <property type="entry name" value="Ribosomal_L36"/>
    <property type="match status" value="1"/>
</dbReference>
<dbReference type="Proteomes" id="UP001586593">
    <property type="component" value="Unassembled WGS sequence"/>
</dbReference>
<name>A0ABR3WER6_9PEZI</name>
<dbReference type="PANTHER" id="PTHR18804:SF16">
    <property type="entry name" value="RIBOSOMAL PROTEIN"/>
    <property type="match status" value="1"/>
</dbReference>
<keyword evidence="3 4" id="KW-0687">Ribonucleoprotein</keyword>
<keyword evidence="6" id="KW-1185">Reference proteome</keyword>